<organism evidence="14 15">
    <name type="scientific">Rhodohalobacter mucosus</name>
    <dbReference type="NCBI Taxonomy" id="2079485"/>
    <lineage>
        <taxon>Bacteria</taxon>
        <taxon>Pseudomonadati</taxon>
        <taxon>Balneolota</taxon>
        <taxon>Balneolia</taxon>
        <taxon>Balneolales</taxon>
        <taxon>Balneolaceae</taxon>
        <taxon>Rhodohalobacter</taxon>
    </lineage>
</organism>
<dbReference type="AlphaFoldDB" id="A0A316TMP9"/>
<dbReference type="SUPFAM" id="SSF52283">
    <property type="entry name" value="Formate/glycerate dehydrogenase catalytic domain-like"/>
    <property type="match status" value="1"/>
</dbReference>
<dbReference type="Proteomes" id="UP000245533">
    <property type="component" value="Unassembled WGS sequence"/>
</dbReference>
<dbReference type="NCBIfam" id="NF008759">
    <property type="entry name" value="PRK11790.1"/>
    <property type="match status" value="1"/>
</dbReference>
<dbReference type="InterPro" id="IPR029752">
    <property type="entry name" value="D-isomer_DH_CS1"/>
</dbReference>
<evidence type="ECO:0000256" key="5">
    <source>
        <dbReference type="ARBA" id="ARBA00013143"/>
    </source>
</evidence>
<evidence type="ECO:0000256" key="6">
    <source>
        <dbReference type="ARBA" id="ARBA00021582"/>
    </source>
</evidence>
<keyword evidence="8" id="KW-0520">NAD</keyword>
<sequence>MTQVNDTLSYPKENIRILLLEGIHPSAVRNLNKNGFTNVERHDVAWSEKELLEKIGDVHVIGIRSKTQITEEVIQKAGKLKAIGCFCIGTNQVDLTAAMRAGITVFNSPYSNTRSVAELVIAESIMLLRKIPLRDKKAHEGVWLKDAKESYEIRGKRIGIIGYGHIGSQVSVLAESMGLKVSYYDILPKLPMGNARRVESMDDLFETCDIITLHVPATPDTYMMIGTDQLSKMKKGSILLNLSRGSVVDIHSLKESIESGHISGAAIDVYPKEPESKNERFHSELQNLPNVILTPHIGGSTLEAQFNIGVDVSTKIINLIDNGTTVGSHSVPELNLPTQKNAHRILHIHENKPGVLSEINRILSDMNINILGQYLKTNEEIGYVVLDIDKQYDEALIEKLSGVKYTIRSRILY</sequence>
<dbReference type="InterPro" id="IPR036291">
    <property type="entry name" value="NAD(P)-bd_dom_sf"/>
</dbReference>
<reference evidence="14 15" key="1">
    <citation type="submission" date="2018-05" db="EMBL/GenBank/DDBJ databases">
        <title>Rhodohalobacter halophilus gen. nov., sp. nov., a moderately halophilic member of the family Balneolaceae.</title>
        <authorList>
            <person name="Liu Z.-W."/>
        </authorList>
    </citation>
    <scope>NUCLEOTIDE SEQUENCE [LARGE SCALE GENOMIC DNA]</scope>
    <source>
        <strain evidence="14 15">8A47</strain>
    </source>
</reference>
<dbReference type="Gene3D" id="3.40.50.720">
    <property type="entry name" value="NAD(P)-binding Rossmann-like Domain"/>
    <property type="match status" value="2"/>
</dbReference>
<dbReference type="PROSITE" id="PS00065">
    <property type="entry name" value="D_2_HYDROXYACID_DH_1"/>
    <property type="match status" value="1"/>
</dbReference>
<evidence type="ECO:0000256" key="2">
    <source>
        <dbReference type="ARBA" id="ARBA00005216"/>
    </source>
</evidence>
<comment type="pathway">
    <text evidence="2">Amino-acid biosynthesis; L-serine biosynthesis; L-serine from 3-phospho-D-glycerate: step 1/3.</text>
</comment>
<comment type="similarity">
    <text evidence="3 12">Belongs to the D-isomer specific 2-hydroxyacid dehydrogenase family.</text>
</comment>
<dbReference type="Pfam" id="PF00389">
    <property type="entry name" value="2-Hacid_dh"/>
    <property type="match status" value="1"/>
</dbReference>
<gene>
    <name evidence="14" type="ORF">DDZ15_11905</name>
</gene>
<evidence type="ECO:0000256" key="11">
    <source>
        <dbReference type="ARBA" id="ARBA00048731"/>
    </source>
</evidence>
<dbReference type="SUPFAM" id="SSF51735">
    <property type="entry name" value="NAD(P)-binding Rossmann-fold domains"/>
    <property type="match status" value="1"/>
</dbReference>
<dbReference type="EC" id="1.1.1.399" evidence="4"/>
<dbReference type="PANTHER" id="PTHR43761:SF1">
    <property type="entry name" value="D-ISOMER SPECIFIC 2-HYDROXYACID DEHYDROGENASE CATALYTIC DOMAIN-CONTAINING PROTEIN-RELATED"/>
    <property type="match status" value="1"/>
</dbReference>
<dbReference type="CDD" id="cd04901">
    <property type="entry name" value="ACT_3PGDH"/>
    <property type="match status" value="1"/>
</dbReference>
<evidence type="ECO:0000256" key="1">
    <source>
        <dbReference type="ARBA" id="ARBA00003800"/>
    </source>
</evidence>
<evidence type="ECO:0000313" key="15">
    <source>
        <dbReference type="Proteomes" id="UP000245533"/>
    </source>
</evidence>
<dbReference type="InterPro" id="IPR006140">
    <property type="entry name" value="D-isomer_DH_NAD-bd"/>
</dbReference>
<evidence type="ECO:0000256" key="9">
    <source>
        <dbReference type="ARBA" id="ARBA00030455"/>
    </source>
</evidence>
<dbReference type="CDD" id="cd12176">
    <property type="entry name" value="PGDH_3"/>
    <property type="match status" value="1"/>
</dbReference>
<dbReference type="InterPro" id="IPR050418">
    <property type="entry name" value="D-iso_2-hydroxyacid_DH_PdxB"/>
</dbReference>
<evidence type="ECO:0000256" key="10">
    <source>
        <dbReference type="ARBA" id="ARBA00048126"/>
    </source>
</evidence>
<comment type="caution">
    <text evidence="14">The sequence shown here is derived from an EMBL/GenBank/DDBJ whole genome shotgun (WGS) entry which is preliminary data.</text>
</comment>
<dbReference type="InterPro" id="IPR002912">
    <property type="entry name" value="ACT_dom"/>
</dbReference>
<proteinExistence type="inferred from homology"/>
<comment type="catalytic activity">
    <reaction evidence="10">
        <text>(R)-2-hydroxyglutarate + NAD(+) = 2-oxoglutarate + NADH + H(+)</text>
        <dbReference type="Rhea" id="RHEA:49612"/>
        <dbReference type="ChEBI" id="CHEBI:15378"/>
        <dbReference type="ChEBI" id="CHEBI:15801"/>
        <dbReference type="ChEBI" id="CHEBI:16810"/>
        <dbReference type="ChEBI" id="CHEBI:57540"/>
        <dbReference type="ChEBI" id="CHEBI:57945"/>
        <dbReference type="EC" id="1.1.1.399"/>
    </reaction>
</comment>
<dbReference type="InterPro" id="IPR045865">
    <property type="entry name" value="ACT-like_dom_sf"/>
</dbReference>
<evidence type="ECO:0000256" key="12">
    <source>
        <dbReference type="RuleBase" id="RU003719"/>
    </source>
</evidence>
<dbReference type="PROSITE" id="PS00670">
    <property type="entry name" value="D_2_HYDROXYACID_DH_2"/>
    <property type="match status" value="1"/>
</dbReference>
<dbReference type="PROSITE" id="PS00671">
    <property type="entry name" value="D_2_HYDROXYACID_DH_3"/>
    <property type="match status" value="1"/>
</dbReference>
<dbReference type="SUPFAM" id="SSF55021">
    <property type="entry name" value="ACT-like"/>
    <property type="match status" value="1"/>
</dbReference>
<dbReference type="GO" id="GO:0006564">
    <property type="term" value="P:L-serine biosynthetic process"/>
    <property type="evidence" value="ECO:0007669"/>
    <property type="project" value="UniProtKB-ARBA"/>
</dbReference>
<evidence type="ECO:0000259" key="13">
    <source>
        <dbReference type="PROSITE" id="PS51671"/>
    </source>
</evidence>
<dbReference type="GO" id="GO:0047545">
    <property type="term" value="F:(S)-2-hydroxyglutarate dehydrogenase activity"/>
    <property type="evidence" value="ECO:0007669"/>
    <property type="project" value="UniProtKB-ARBA"/>
</dbReference>
<name>A0A316TMP9_9BACT</name>
<evidence type="ECO:0000256" key="3">
    <source>
        <dbReference type="ARBA" id="ARBA00005854"/>
    </source>
</evidence>
<dbReference type="Pfam" id="PF22629">
    <property type="entry name" value="ACT_AHAS_ss"/>
    <property type="match status" value="1"/>
</dbReference>
<comment type="catalytic activity">
    <reaction evidence="11">
        <text>(2R)-3-phosphoglycerate + NAD(+) = 3-phosphooxypyruvate + NADH + H(+)</text>
        <dbReference type="Rhea" id="RHEA:12641"/>
        <dbReference type="ChEBI" id="CHEBI:15378"/>
        <dbReference type="ChEBI" id="CHEBI:18110"/>
        <dbReference type="ChEBI" id="CHEBI:57540"/>
        <dbReference type="ChEBI" id="CHEBI:57945"/>
        <dbReference type="ChEBI" id="CHEBI:58272"/>
        <dbReference type="EC" id="1.1.1.95"/>
    </reaction>
</comment>
<dbReference type="Gene3D" id="3.30.70.260">
    <property type="match status" value="1"/>
</dbReference>
<dbReference type="InterPro" id="IPR054480">
    <property type="entry name" value="AHAS_small-like_ACT"/>
</dbReference>
<keyword evidence="7 12" id="KW-0560">Oxidoreductase</keyword>
<evidence type="ECO:0000256" key="4">
    <source>
        <dbReference type="ARBA" id="ARBA00013001"/>
    </source>
</evidence>
<dbReference type="GO" id="GO:0051287">
    <property type="term" value="F:NAD binding"/>
    <property type="evidence" value="ECO:0007669"/>
    <property type="project" value="InterPro"/>
</dbReference>
<dbReference type="EC" id="1.1.1.95" evidence="5"/>
<accession>A0A316TMP9</accession>
<keyword evidence="15" id="KW-1185">Reference proteome</keyword>
<evidence type="ECO:0000256" key="7">
    <source>
        <dbReference type="ARBA" id="ARBA00023002"/>
    </source>
</evidence>
<dbReference type="InterPro" id="IPR006139">
    <property type="entry name" value="D-isomer_2_OHA_DH_cat_dom"/>
</dbReference>
<dbReference type="InterPro" id="IPR029753">
    <property type="entry name" value="D-isomer_DH_CS"/>
</dbReference>
<dbReference type="PANTHER" id="PTHR43761">
    <property type="entry name" value="D-ISOMER SPECIFIC 2-HYDROXYACID DEHYDROGENASE FAMILY PROTEIN (AFU_ORTHOLOGUE AFUA_1G13630)"/>
    <property type="match status" value="1"/>
</dbReference>
<comment type="function">
    <text evidence="1">Catalyzes the reversible oxidation of 3-phospho-D-glycerate to 3-phosphonooxypyruvate, the first step of the phosphorylated L-serine biosynthesis pathway. Also catalyzes the reversible oxidation of 2-hydroxyglutarate to 2-oxoglutarate.</text>
</comment>
<feature type="domain" description="ACT" evidence="13">
    <location>
        <begin position="344"/>
        <end position="413"/>
    </location>
</feature>
<evidence type="ECO:0000256" key="8">
    <source>
        <dbReference type="ARBA" id="ARBA00023027"/>
    </source>
</evidence>
<dbReference type="OrthoDB" id="9777288at2"/>
<dbReference type="RefSeq" id="WP_109647325.1">
    <property type="nucleotide sequence ID" value="NZ_QGGB01000008.1"/>
</dbReference>
<evidence type="ECO:0000313" key="14">
    <source>
        <dbReference type="EMBL" id="PWN05883.1"/>
    </source>
</evidence>
<dbReference type="Pfam" id="PF02826">
    <property type="entry name" value="2-Hacid_dh_C"/>
    <property type="match status" value="1"/>
</dbReference>
<dbReference type="GO" id="GO:0004617">
    <property type="term" value="F:phosphoglycerate dehydrogenase activity"/>
    <property type="evidence" value="ECO:0007669"/>
    <property type="project" value="UniProtKB-EC"/>
</dbReference>
<protein>
    <recommendedName>
        <fullName evidence="6">D-3-phosphoglycerate dehydrogenase</fullName>
        <ecNumber evidence="4">1.1.1.399</ecNumber>
        <ecNumber evidence="5">1.1.1.95</ecNumber>
    </recommendedName>
    <alternativeName>
        <fullName evidence="9">2-oxoglutarate reductase</fullName>
    </alternativeName>
</protein>
<dbReference type="FunFam" id="3.40.50.720:FF:000041">
    <property type="entry name" value="D-3-phosphoglycerate dehydrogenase"/>
    <property type="match status" value="1"/>
</dbReference>
<dbReference type="PROSITE" id="PS51671">
    <property type="entry name" value="ACT"/>
    <property type="match status" value="1"/>
</dbReference>
<dbReference type="UniPathway" id="UPA00135">
    <property type="reaction ID" value="UER00196"/>
</dbReference>
<dbReference type="EMBL" id="QGGB01000008">
    <property type="protein sequence ID" value="PWN05883.1"/>
    <property type="molecule type" value="Genomic_DNA"/>
</dbReference>